<reference evidence="1 2" key="1">
    <citation type="submission" date="2023-03" db="EMBL/GenBank/DDBJ databases">
        <title>Novosphingobium cyanobacteriorum sp. nov., isolated from a eutrophic reservoir during the Microcystis bloom period.</title>
        <authorList>
            <person name="Kang M."/>
            <person name="Le V."/>
            <person name="Ko S.-R."/>
            <person name="Lee S.-A."/>
            <person name="Ahn C.-Y."/>
        </authorList>
    </citation>
    <scope>NUCLEOTIDE SEQUENCE [LARGE SCALE GENOMIC DNA]</scope>
    <source>
        <strain evidence="1 2">HBC54</strain>
    </source>
</reference>
<name>A0ABT6CCF7_9SPHN</name>
<gene>
    <name evidence="1" type="ORF">POM99_00230</name>
</gene>
<dbReference type="RefSeq" id="WP_277274722.1">
    <property type="nucleotide sequence ID" value="NZ_JAROCY010000001.1"/>
</dbReference>
<sequence length="190" mass="21205">MADADEVRRMKAARLALPALVFLLGGATTPTEDKAFPKQFILCGLQKTIASEDFRREGPRLTVAFIFRLHPDAKWESLDSVDGSLKIFDPNNLFIYGQPKVLGRALNESSFTSFTFLNSEQFVTFGALQLKRYERSSPDSMVLDAFLVASDKSGKKRNADHMYSGNCLLGKPDEALENFRGLGPTMQEMK</sequence>
<proteinExistence type="predicted"/>
<comment type="caution">
    <text evidence="1">The sequence shown here is derived from an EMBL/GenBank/DDBJ whole genome shotgun (WGS) entry which is preliminary data.</text>
</comment>
<dbReference type="Proteomes" id="UP001222770">
    <property type="component" value="Unassembled WGS sequence"/>
</dbReference>
<organism evidence="1 2">
    <name type="scientific">Novosphingobium cyanobacteriorum</name>
    <dbReference type="NCBI Taxonomy" id="3024215"/>
    <lineage>
        <taxon>Bacteria</taxon>
        <taxon>Pseudomonadati</taxon>
        <taxon>Pseudomonadota</taxon>
        <taxon>Alphaproteobacteria</taxon>
        <taxon>Sphingomonadales</taxon>
        <taxon>Sphingomonadaceae</taxon>
        <taxon>Novosphingobium</taxon>
    </lineage>
</organism>
<evidence type="ECO:0008006" key="3">
    <source>
        <dbReference type="Google" id="ProtNLM"/>
    </source>
</evidence>
<keyword evidence="2" id="KW-1185">Reference proteome</keyword>
<accession>A0ABT6CCF7</accession>
<dbReference type="EMBL" id="JAROCY010000001">
    <property type="protein sequence ID" value="MDF8331616.1"/>
    <property type="molecule type" value="Genomic_DNA"/>
</dbReference>
<protein>
    <recommendedName>
        <fullName evidence="3">Secreted protein</fullName>
    </recommendedName>
</protein>
<evidence type="ECO:0000313" key="1">
    <source>
        <dbReference type="EMBL" id="MDF8331616.1"/>
    </source>
</evidence>
<evidence type="ECO:0000313" key="2">
    <source>
        <dbReference type="Proteomes" id="UP001222770"/>
    </source>
</evidence>